<evidence type="ECO:0000313" key="1">
    <source>
        <dbReference type="EMBL" id="CCO92979.1"/>
    </source>
</evidence>
<protein>
    <submittedName>
        <fullName evidence="1">Uncharacterized protein</fullName>
    </submittedName>
</protein>
<sequence>MYDLFKYGLNMKIAIYRKKSATCASIKLTKVVKIGQSVAMFCRKH</sequence>
<reference evidence="1 2" key="1">
    <citation type="submission" date="2012-11" db="EMBL/GenBank/DDBJ databases">
        <authorList>
            <person name="Linke B."/>
        </authorList>
    </citation>
    <scope>NUCLEOTIDE SEQUENCE [LARGE SCALE GENOMIC DNA]</scope>
    <source>
        <strain evidence="2">CFBP 1232</strain>
    </source>
</reference>
<reference evidence="1 2" key="2">
    <citation type="submission" date="2013-04" db="EMBL/GenBank/DDBJ databases">
        <title>Comparative genomics of 12 strains of Erwinia amylovora identifies a pan-genome with a large conserved core and provides insights into host specificity.</title>
        <authorList>
            <person name="Mann R.A."/>
            <person name="Smits T.H.M."/>
            <person name="Buehlmann A."/>
            <person name="Blom J."/>
            <person name="Goesmann A."/>
            <person name="Frey J.E."/>
            <person name="Plummer K.M."/>
            <person name="Beer S.V."/>
            <person name="Luck J."/>
            <person name="Duffy B."/>
            <person name="Rodoni B."/>
        </authorList>
    </citation>
    <scope>NUCLEOTIDE SEQUENCE [LARGE SCALE GENOMIC DNA]</scope>
    <source>
        <strain evidence="2">CFBP 1232</strain>
    </source>
</reference>
<dbReference type="Proteomes" id="UP000013111">
    <property type="component" value="Unassembled WGS sequence"/>
</dbReference>
<gene>
    <name evidence="1" type="ORF">BN437_1025</name>
</gene>
<organism evidence="1 2">
    <name type="scientific">Erwinia amylovora NBRC 12687 = CFBP 1232</name>
    <dbReference type="NCBI Taxonomy" id="1219359"/>
    <lineage>
        <taxon>Bacteria</taxon>
        <taxon>Pseudomonadati</taxon>
        <taxon>Pseudomonadota</taxon>
        <taxon>Gammaproteobacteria</taxon>
        <taxon>Enterobacterales</taxon>
        <taxon>Erwiniaceae</taxon>
        <taxon>Erwinia</taxon>
    </lineage>
</organism>
<proteinExistence type="predicted"/>
<evidence type="ECO:0000313" key="2">
    <source>
        <dbReference type="Proteomes" id="UP000013111"/>
    </source>
</evidence>
<name>A0A831A217_ERWAM</name>
<dbReference type="EMBL" id="CAPB01000008">
    <property type="protein sequence ID" value="CCO92979.1"/>
    <property type="molecule type" value="Genomic_DNA"/>
</dbReference>
<comment type="caution">
    <text evidence="1">The sequence shown here is derived from an EMBL/GenBank/DDBJ whole genome shotgun (WGS) entry which is preliminary data.</text>
</comment>
<accession>A0A831A217</accession>
<dbReference type="AlphaFoldDB" id="A0A831A217"/>